<dbReference type="PANTHER" id="PTHR33713:SF10">
    <property type="entry name" value="ANTITOXIN YAFN"/>
    <property type="match status" value="1"/>
</dbReference>
<evidence type="ECO:0000313" key="3">
    <source>
        <dbReference type="EMBL" id="MFC0080938.1"/>
    </source>
</evidence>
<comment type="caution">
    <text evidence="3">The sequence shown here is derived from an EMBL/GenBank/DDBJ whole genome shotgun (WGS) entry which is preliminary data.</text>
</comment>
<organism evidence="3 4">
    <name type="scientific">Aciditerrimonas ferrireducens</name>
    <dbReference type="NCBI Taxonomy" id="667306"/>
    <lineage>
        <taxon>Bacteria</taxon>
        <taxon>Bacillati</taxon>
        <taxon>Actinomycetota</taxon>
        <taxon>Acidimicrobiia</taxon>
        <taxon>Acidimicrobiales</taxon>
        <taxon>Acidimicrobiaceae</taxon>
        <taxon>Aciditerrimonas</taxon>
    </lineage>
</organism>
<evidence type="ECO:0000313" key="4">
    <source>
        <dbReference type="Proteomes" id="UP001589788"/>
    </source>
</evidence>
<reference evidence="3 4" key="1">
    <citation type="submission" date="2024-09" db="EMBL/GenBank/DDBJ databases">
        <authorList>
            <person name="Sun Q."/>
            <person name="Mori K."/>
        </authorList>
    </citation>
    <scope>NUCLEOTIDE SEQUENCE [LARGE SCALE GENOMIC DNA]</scope>
    <source>
        <strain evidence="3 4">JCM 15389</strain>
    </source>
</reference>
<comment type="function">
    <text evidence="2">Antitoxin component of a type II toxin-antitoxin (TA) system.</text>
</comment>
<dbReference type="InterPro" id="IPR006442">
    <property type="entry name" value="Antitoxin_Phd/YefM"/>
</dbReference>
<dbReference type="InterPro" id="IPR036165">
    <property type="entry name" value="YefM-like_sf"/>
</dbReference>
<dbReference type="EMBL" id="JBHLYQ010000010">
    <property type="protein sequence ID" value="MFC0080938.1"/>
    <property type="molecule type" value="Genomic_DNA"/>
</dbReference>
<dbReference type="InterPro" id="IPR051405">
    <property type="entry name" value="phD/YefM_antitoxin"/>
</dbReference>
<evidence type="ECO:0000256" key="2">
    <source>
        <dbReference type="RuleBase" id="RU362080"/>
    </source>
</evidence>
<dbReference type="RefSeq" id="WP_377787716.1">
    <property type="nucleotide sequence ID" value="NZ_JBHLYQ010000010.1"/>
</dbReference>
<dbReference type="PANTHER" id="PTHR33713">
    <property type="entry name" value="ANTITOXIN YAFN-RELATED"/>
    <property type="match status" value="1"/>
</dbReference>
<accession>A0ABV6C0X5</accession>
<evidence type="ECO:0000256" key="1">
    <source>
        <dbReference type="ARBA" id="ARBA00009981"/>
    </source>
</evidence>
<proteinExistence type="inferred from homology"/>
<dbReference type="SUPFAM" id="SSF143120">
    <property type="entry name" value="YefM-like"/>
    <property type="match status" value="1"/>
</dbReference>
<dbReference type="Proteomes" id="UP001589788">
    <property type="component" value="Unassembled WGS sequence"/>
</dbReference>
<keyword evidence="4" id="KW-1185">Reference proteome</keyword>
<dbReference type="Pfam" id="PF02604">
    <property type="entry name" value="PhdYeFM_antitox"/>
    <property type="match status" value="1"/>
</dbReference>
<sequence>MLPLSEVKARFSEIAEGVARTHERVQVTKNGREYVVVMAAKDLESLEETLALLEDRDAQQRIVEAEADVAAGDVLEEAEVRALVEQRALKDGG</sequence>
<dbReference type="Gene3D" id="1.10.1220.170">
    <property type="match status" value="1"/>
</dbReference>
<gene>
    <name evidence="3" type="ORF">ACFFRE_02040</name>
</gene>
<dbReference type="NCBIfam" id="TIGR01552">
    <property type="entry name" value="phd_fam"/>
    <property type="match status" value="1"/>
</dbReference>
<name>A0ABV6C0X5_9ACTN</name>
<protein>
    <recommendedName>
        <fullName evidence="2">Antitoxin</fullName>
    </recommendedName>
</protein>
<comment type="similarity">
    <text evidence="1 2">Belongs to the phD/YefM antitoxin family.</text>
</comment>
<dbReference type="Gene3D" id="3.40.1620.10">
    <property type="entry name" value="YefM-like domain"/>
    <property type="match status" value="1"/>
</dbReference>